<dbReference type="Gene3D" id="1.10.1450.10">
    <property type="entry name" value="Tetraspanin"/>
    <property type="match status" value="1"/>
</dbReference>
<dbReference type="GO" id="GO:0005765">
    <property type="term" value="C:lysosomal membrane"/>
    <property type="evidence" value="ECO:0007669"/>
    <property type="project" value="UniProtKB-SubCell"/>
</dbReference>
<evidence type="ECO:0000256" key="2">
    <source>
        <dbReference type="ARBA" id="ARBA00006840"/>
    </source>
</evidence>
<evidence type="ECO:0000256" key="8">
    <source>
        <dbReference type="ARBA" id="ARBA00039676"/>
    </source>
</evidence>
<reference evidence="12 13" key="1">
    <citation type="submission" date="2024-09" db="EMBL/GenBank/DDBJ databases">
        <title>A chromosome-level genome assembly of Gray's grenadier anchovy, Coilia grayii.</title>
        <authorList>
            <person name="Fu Z."/>
        </authorList>
    </citation>
    <scope>NUCLEOTIDE SEQUENCE [LARGE SCALE GENOMIC DNA]</scope>
    <source>
        <strain evidence="12">G4</strain>
        <tissue evidence="12">Muscle</tissue>
    </source>
</reference>
<feature type="transmembrane region" description="Helical" evidence="11">
    <location>
        <begin position="116"/>
        <end position="139"/>
    </location>
</feature>
<keyword evidence="7" id="KW-0458">Lysosome</keyword>
<dbReference type="InterPro" id="IPR018499">
    <property type="entry name" value="Tetraspanin/Peripherin"/>
</dbReference>
<sequence length="347" mass="38031">MRGSVSPPQSHLGVAAAPRQWHLGSGKAPLSAFHADGPYRSDLEPISQHPQSLTETHRRMKSEGAQITTGVHKANFLFYSLMMHLSITSPRGFFQELRRATVQTEFNMGCFTFVKVMMILFNMLIFLAGATLLAMGIWVSVDGSSFLKVLGPFSTNGMQFVNVGFFCIAIGAVLVLLGFMGCYGAQKESRCLLLLFFAVILIIFIAEVAAGVVALAYSSFAEGILKAWATTALKEQYGKDPVVTKIWNTTMTELHCCGFTNYTDFSDSYYYNHNSESYPPNCCVKANPCGPTYAQLSDIQGCFEQLLTILKKNANIVGGIAAGICGVEIAAMVVSMYLYCYLDKHAR</sequence>
<evidence type="ECO:0000256" key="4">
    <source>
        <dbReference type="ARBA" id="ARBA00022989"/>
    </source>
</evidence>
<feature type="transmembrane region" description="Helical" evidence="11">
    <location>
        <begin position="192"/>
        <end position="217"/>
    </location>
</feature>
<dbReference type="InterPro" id="IPR008952">
    <property type="entry name" value="Tetraspanin_EC2_sf"/>
</dbReference>
<evidence type="ECO:0000313" key="13">
    <source>
        <dbReference type="Proteomes" id="UP001591681"/>
    </source>
</evidence>
<comment type="subcellular location">
    <subcellularLocation>
        <location evidence="1">Lysosome membrane</location>
        <topology evidence="1">Multi-pass membrane protein</topology>
    </subcellularLocation>
</comment>
<accession>A0ABD1JS53</accession>
<keyword evidence="13" id="KW-1185">Reference proteome</keyword>
<comment type="caution">
    <text evidence="12">The sequence shown here is derived from an EMBL/GenBank/DDBJ whole genome shotgun (WGS) entry which is preliminary data.</text>
</comment>
<comment type="function">
    <text evidence="10">Structural component of specialized membrane microdomains known as tetraspanin-enriched microdomains (TERMs), which act as platforms for receptor clustering and signaling. Participates thereby in diverse biological functions such as cell signal transduction, adhesion, migration and protein trafficking. Regulates neuronal differentiation in response to NGF by facilitating NGF-mediated activation of NTRK1/TRKA receptor tyrosine kinase and subsequent downstream signaling pathways. Plays a role in the inhibition of TNFalpha-induced apoptosis. Mechanistically, inhibits the NF-kappa-B signaling pathway by blocking phosphorylation of CHUK. Also promotes the stability of the thiamine transporter 1/SLC19A2 in intestinal epithelial cells leading to an increase of thiamine uptake process.</text>
</comment>
<comment type="subunit">
    <text evidence="9">Interacts with SLC19A2. Interacts with NTRK1/TRKA.</text>
</comment>
<evidence type="ECO:0000256" key="6">
    <source>
        <dbReference type="ARBA" id="ARBA00023180"/>
    </source>
</evidence>
<dbReference type="Proteomes" id="UP001591681">
    <property type="component" value="Unassembled WGS sequence"/>
</dbReference>
<evidence type="ECO:0000256" key="1">
    <source>
        <dbReference type="ARBA" id="ARBA00004155"/>
    </source>
</evidence>
<protein>
    <recommendedName>
        <fullName evidence="8">Tetraspanin-1</fullName>
    </recommendedName>
</protein>
<evidence type="ECO:0000256" key="9">
    <source>
        <dbReference type="ARBA" id="ARBA00046464"/>
    </source>
</evidence>
<dbReference type="EMBL" id="JBHFQA010000012">
    <property type="protein sequence ID" value="KAL2089687.1"/>
    <property type="molecule type" value="Genomic_DNA"/>
</dbReference>
<dbReference type="PRINTS" id="PR00259">
    <property type="entry name" value="TMFOUR"/>
</dbReference>
<evidence type="ECO:0000256" key="7">
    <source>
        <dbReference type="ARBA" id="ARBA00023228"/>
    </source>
</evidence>
<keyword evidence="6" id="KW-0325">Glycoprotein</keyword>
<keyword evidence="3 11" id="KW-0812">Transmembrane</keyword>
<name>A0ABD1JS53_9TELE</name>
<dbReference type="Pfam" id="PF00335">
    <property type="entry name" value="Tetraspanin"/>
    <property type="match status" value="1"/>
</dbReference>
<evidence type="ECO:0000256" key="11">
    <source>
        <dbReference type="SAM" id="Phobius"/>
    </source>
</evidence>
<dbReference type="PANTHER" id="PTHR19282">
    <property type="entry name" value="TETRASPANIN"/>
    <property type="match status" value="1"/>
</dbReference>
<dbReference type="FunFam" id="1.10.1450.10:FF:000020">
    <property type="entry name" value="Tetraspanin"/>
    <property type="match status" value="1"/>
</dbReference>
<dbReference type="SUPFAM" id="SSF48652">
    <property type="entry name" value="Tetraspanin"/>
    <property type="match status" value="1"/>
</dbReference>
<organism evidence="12 13">
    <name type="scientific">Coilia grayii</name>
    <name type="common">Gray's grenadier anchovy</name>
    <dbReference type="NCBI Taxonomy" id="363190"/>
    <lineage>
        <taxon>Eukaryota</taxon>
        <taxon>Metazoa</taxon>
        <taxon>Chordata</taxon>
        <taxon>Craniata</taxon>
        <taxon>Vertebrata</taxon>
        <taxon>Euteleostomi</taxon>
        <taxon>Actinopterygii</taxon>
        <taxon>Neopterygii</taxon>
        <taxon>Teleostei</taxon>
        <taxon>Clupei</taxon>
        <taxon>Clupeiformes</taxon>
        <taxon>Clupeoidei</taxon>
        <taxon>Engraulidae</taxon>
        <taxon>Coilinae</taxon>
        <taxon>Coilia</taxon>
    </lineage>
</organism>
<gene>
    <name evidence="12" type="ORF">ACEWY4_014375</name>
</gene>
<evidence type="ECO:0000256" key="3">
    <source>
        <dbReference type="ARBA" id="ARBA00022692"/>
    </source>
</evidence>
<evidence type="ECO:0000256" key="10">
    <source>
        <dbReference type="ARBA" id="ARBA00054958"/>
    </source>
</evidence>
<keyword evidence="5 11" id="KW-0472">Membrane</keyword>
<dbReference type="CDD" id="cd03156">
    <property type="entry name" value="uroplakin_I_like_LEL"/>
    <property type="match status" value="1"/>
</dbReference>
<dbReference type="AlphaFoldDB" id="A0ABD1JS53"/>
<dbReference type="PANTHER" id="PTHR19282:SF216">
    <property type="entry name" value="TETRASPANIN-1"/>
    <property type="match status" value="1"/>
</dbReference>
<evidence type="ECO:0000256" key="5">
    <source>
        <dbReference type="ARBA" id="ARBA00023136"/>
    </source>
</evidence>
<dbReference type="PROSITE" id="PS00421">
    <property type="entry name" value="TM4_1"/>
    <property type="match status" value="1"/>
</dbReference>
<comment type="similarity">
    <text evidence="2">Belongs to the tetraspanin (TM4SF) family.</text>
</comment>
<dbReference type="InterPro" id="IPR018503">
    <property type="entry name" value="Tetraspanin_CS"/>
</dbReference>
<feature type="transmembrane region" description="Helical" evidence="11">
    <location>
        <begin position="316"/>
        <end position="342"/>
    </location>
</feature>
<keyword evidence="4 11" id="KW-1133">Transmembrane helix</keyword>
<proteinExistence type="inferred from homology"/>
<evidence type="ECO:0000313" key="12">
    <source>
        <dbReference type="EMBL" id="KAL2089687.1"/>
    </source>
</evidence>
<feature type="transmembrane region" description="Helical" evidence="11">
    <location>
        <begin position="159"/>
        <end position="180"/>
    </location>
</feature>